<evidence type="ECO:0000259" key="1">
    <source>
        <dbReference type="Pfam" id="PF13369"/>
    </source>
</evidence>
<dbReference type="AlphaFoldDB" id="A0AAW1RRZ8"/>
<organism evidence="2 3">
    <name type="scientific">Apatococcus lobatus</name>
    <dbReference type="NCBI Taxonomy" id="904363"/>
    <lineage>
        <taxon>Eukaryota</taxon>
        <taxon>Viridiplantae</taxon>
        <taxon>Chlorophyta</taxon>
        <taxon>core chlorophytes</taxon>
        <taxon>Trebouxiophyceae</taxon>
        <taxon>Chlorellales</taxon>
        <taxon>Chlorellaceae</taxon>
        <taxon>Apatococcus</taxon>
    </lineage>
</organism>
<gene>
    <name evidence="2" type="ORF">WJX74_000992</name>
</gene>
<protein>
    <recommendedName>
        <fullName evidence="1">Protein SirB1 N-terminal domain-containing protein</fullName>
    </recommendedName>
</protein>
<reference evidence="2 3" key="1">
    <citation type="journal article" date="2024" name="Nat. Commun.">
        <title>Phylogenomics reveals the evolutionary origins of lichenization in chlorophyte algae.</title>
        <authorList>
            <person name="Puginier C."/>
            <person name="Libourel C."/>
            <person name="Otte J."/>
            <person name="Skaloud P."/>
            <person name="Haon M."/>
            <person name="Grisel S."/>
            <person name="Petersen M."/>
            <person name="Berrin J.G."/>
            <person name="Delaux P.M."/>
            <person name="Dal Grande F."/>
            <person name="Keller J."/>
        </authorList>
    </citation>
    <scope>NUCLEOTIDE SEQUENCE [LARGE SCALE GENOMIC DNA]</scope>
    <source>
        <strain evidence="2 3">SAG 2145</strain>
    </source>
</reference>
<name>A0AAW1RRZ8_9CHLO</name>
<dbReference type="PANTHER" id="PTHR31350:SF21">
    <property type="entry name" value="F-BOX ONLY PROTEIN 21"/>
    <property type="match status" value="1"/>
</dbReference>
<dbReference type="PANTHER" id="PTHR31350">
    <property type="entry name" value="SI:DKEY-261L7.2"/>
    <property type="match status" value="1"/>
</dbReference>
<dbReference type="InterPro" id="IPR032698">
    <property type="entry name" value="SirB1_N"/>
</dbReference>
<dbReference type="Pfam" id="PF13371">
    <property type="entry name" value="TPR_9"/>
    <property type="match status" value="1"/>
</dbReference>
<evidence type="ECO:0000313" key="2">
    <source>
        <dbReference type="EMBL" id="KAK9836464.1"/>
    </source>
</evidence>
<dbReference type="EMBL" id="JALJOS010000007">
    <property type="protein sequence ID" value="KAK9836464.1"/>
    <property type="molecule type" value="Genomic_DNA"/>
</dbReference>
<dbReference type="Proteomes" id="UP001438707">
    <property type="component" value="Unassembled WGS sequence"/>
</dbReference>
<comment type="caution">
    <text evidence="2">The sequence shown here is derived from an EMBL/GenBank/DDBJ whole genome shotgun (WGS) entry which is preliminary data.</text>
</comment>
<accession>A0AAW1RRZ8</accession>
<dbReference type="Pfam" id="PF13369">
    <property type="entry name" value="Transglut_core2"/>
    <property type="match status" value="1"/>
</dbReference>
<sequence>MLTLPQPVLTQRNQPNFWTTRRSSRCRAAETQGGSDWSMSELTAATRRVQALEAYQQHMQRPDGEIDLLECSLLISQHAHPMLELETCRTQIAELAAGVRAQLPEQAYPMRIMQTISHHLFAQQGFRGNRQDYYSPENSYINCVLERRKGLPITLSLVYMEVAKQLGLSMRGVQLPAHFMIAPEDQDLEILVDPFNGGEICFVQDAEQRLGTIYGFPVRIDPAFVHSRASKPTTRQFLVRLLSNLRLVYQGLRMPEPLLAIIRYLRATQPESTDNLRDEALCLFSLERFRESASALQDYLEREPSAKDRPKAETLLRQIFERIDKAHG</sequence>
<evidence type="ECO:0000313" key="3">
    <source>
        <dbReference type="Proteomes" id="UP001438707"/>
    </source>
</evidence>
<keyword evidence="3" id="KW-1185">Reference proteome</keyword>
<proteinExistence type="predicted"/>
<feature type="domain" description="Protein SirB1 N-terminal" evidence="1">
    <location>
        <begin position="87"/>
        <end position="242"/>
    </location>
</feature>